<dbReference type="Gene3D" id="1.10.510.10">
    <property type="entry name" value="Transferase(Phosphotransferase) domain 1"/>
    <property type="match status" value="1"/>
</dbReference>
<evidence type="ECO:0000313" key="11">
    <source>
        <dbReference type="Proteomes" id="UP000289340"/>
    </source>
</evidence>
<dbReference type="InterPro" id="IPR011009">
    <property type="entry name" value="Kinase-like_dom_sf"/>
</dbReference>
<dbReference type="InterPro" id="IPR008271">
    <property type="entry name" value="Ser/Thr_kinase_AS"/>
</dbReference>
<proteinExistence type="inferred from homology"/>
<protein>
    <submittedName>
        <fullName evidence="10">Putative receptor-like protein kinase</fullName>
    </submittedName>
</protein>
<keyword evidence="2" id="KW-0732">Signal</keyword>
<keyword evidence="1" id="KW-0808">Transferase</keyword>
<evidence type="ECO:0000259" key="9">
    <source>
        <dbReference type="PROSITE" id="PS50011"/>
    </source>
</evidence>
<dbReference type="PANTHER" id="PTHR47976:SF115">
    <property type="entry name" value="RECEPTOR-LIKE SERINE_THREONINE-PROTEIN KINASE"/>
    <property type="match status" value="1"/>
</dbReference>
<dbReference type="Proteomes" id="UP000289340">
    <property type="component" value="Chromosome 5"/>
</dbReference>
<feature type="transmembrane region" description="Helical" evidence="8">
    <location>
        <begin position="34"/>
        <end position="54"/>
    </location>
</feature>
<reference evidence="10 11" key="1">
    <citation type="submission" date="2018-09" db="EMBL/GenBank/DDBJ databases">
        <title>A high-quality reference genome of wild soybean provides a powerful tool to mine soybean genomes.</title>
        <authorList>
            <person name="Xie M."/>
            <person name="Chung C.Y.L."/>
            <person name="Li M.-W."/>
            <person name="Wong F.-L."/>
            <person name="Chan T.-F."/>
            <person name="Lam H.-M."/>
        </authorList>
    </citation>
    <scope>NUCLEOTIDE SEQUENCE [LARGE SCALE GENOMIC DNA]</scope>
    <source>
        <strain evidence="11">cv. W05</strain>
        <tissue evidence="10">Hypocotyl of etiolated seedlings</tissue>
    </source>
</reference>
<dbReference type="PROSITE" id="PS00107">
    <property type="entry name" value="PROTEIN_KINASE_ATP"/>
    <property type="match status" value="1"/>
</dbReference>
<evidence type="ECO:0000256" key="5">
    <source>
        <dbReference type="ARBA" id="ARBA00022840"/>
    </source>
</evidence>
<feature type="domain" description="Protein kinase" evidence="9">
    <location>
        <begin position="1"/>
        <end position="304"/>
    </location>
</feature>
<comment type="caution">
    <text evidence="10">The sequence shown here is derived from an EMBL/GenBank/DDBJ whole genome shotgun (WGS) entry which is preliminary data.</text>
</comment>
<dbReference type="EMBL" id="QZWG01000005">
    <property type="protein sequence ID" value="RZC10394.1"/>
    <property type="molecule type" value="Genomic_DNA"/>
</dbReference>
<keyword evidence="10" id="KW-0675">Receptor</keyword>
<evidence type="ECO:0000256" key="4">
    <source>
        <dbReference type="ARBA" id="ARBA00022777"/>
    </source>
</evidence>
<feature type="binding site" evidence="6">
    <location>
        <position position="131"/>
    </location>
    <ligand>
        <name>ATP</name>
        <dbReference type="ChEBI" id="CHEBI:30616"/>
    </ligand>
</feature>
<dbReference type="SUPFAM" id="SSF56112">
    <property type="entry name" value="Protein kinase-like (PK-like)"/>
    <property type="match status" value="1"/>
</dbReference>
<comment type="similarity">
    <text evidence="7">Belongs to the protein kinase superfamily.</text>
</comment>
<evidence type="ECO:0000256" key="8">
    <source>
        <dbReference type="SAM" id="Phobius"/>
    </source>
</evidence>
<evidence type="ECO:0000256" key="7">
    <source>
        <dbReference type="RuleBase" id="RU000304"/>
    </source>
</evidence>
<dbReference type="InterPro" id="IPR017441">
    <property type="entry name" value="Protein_kinase_ATP_BS"/>
</dbReference>
<dbReference type="AlphaFoldDB" id="A0A445KHN4"/>
<name>A0A445KHN4_GLYSO</name>
<organism evidence="10 11">
    <name type="scientific">Glycine soja</name>
    <name type="common">Wild soybean</name>
    <dbReference type="NCBI Taxonomy" id="3848"/>
    <lineage>
        <taxon>Eukaryota</taxon>
        <taxon>Viridiplantae</taxon>
        <taxon>Streptophyta</taxon>
        <taxon>Embryophyta</taxon>
        <taxon>Tracheophyta</taxon>
        <taxon>Spermatophyta</taxon>
        <taxon>Magnoliopsida</taxon>
        <taxon>eudicotyledons</taxon>
        <taxon>Gunneridae</taxon>
        <taxon>Pentapetalae</taxon>
        <taxon>rosids</taxon>
        <taxon>fabids</taxon>
        <taxon>Fabales</taxon>
        <taxon>Fabaceae</taxon>
        <taxon>Papilionoideae</taxon>
        <taxon>50 kb inversion clade</taxon>
        <taxon>NPAAA clade</taxon>
        <taxon>indigoferoid/millettioid clade</taxon>
        <taxon>Phaseoleae</taxon>
        <taxon>Glycine</taxon>
        <taxon>Glycine subgen. Soja</taxon>
    </lineage>
</organism>
<evidence type="ECO:0000256" key="1">
    <source>
        <dbReference type="ARBA" id="ARBA00022679"/>
    </source>
</evidence>
<dbReference type="GO" id="GO:0004674">
    <property type="term" value="F:protein serine/threonine kinase activity"/>
    <property type="evidence" value="ECO:0007669"/>
    <property type="project" value="UniProtKB-KW"/>
</dbReference>
<keyword evidence="8" id="KW-0472">Membrane</keyword>
<dbReference type="InterPro" id="IPR000719">
    <property type="entry name" value="Prot_kinase_dom"/>
</dbReference>
<accession>A0A445KHN4</accession>
<evidence type="ECO:0000256" key="6">
    <source>
        <dbReference type="PROSITE-ProRule" id="PRU10141"/>
    </source>
</evidence>
<keyword evidence="5 6" id="KW-0067">ATP-binding</keyword>
<dbReference type="Gene3D" id="3.30.200.20">
    <property type="entry name" value="Phosphorylase Kinase, domain 1"/>
    <property type="match status" value="1"/>
</dbReference>
<dbReference type="SMART" id="SM00220">
    <property type="entry name" value="S_TKc"/>
    <property type="match status" value="1"/>
</dbReference>
<dbReference type="PANTHER" id="PTHR47976">
    <property type="entry name" value="G-TYPE LECTIN S-RECEPTOR-LIKE SERINE/THREONINE-PROTEIN KINASE SD2-5"/>
    <property type="match status" value="1"/>
</dbReference>
<keyword evidence="3 6" id="KW-0547">Nucleotide-binding</keyword>
<sequence>MEDRKANIISVISVIALIILVISARVLLKLSRAFFLICGASIAAILAVFSCVFIRHRYNRRRKLLESQLRTEGRELRIEHIFLRKVAGVPTKYRFKELEEATDGFQALLGKGSSASVFKGILNDVTSVAVKRIDGEERGEKEFRSEVASIASVHHVNLVAIDVARELSYLRHDCRRRVLHLDVKPENILLDENYKALVSDFDLSTLAGKDVSQVMTTMRGTRGWREEECVEGGGSEGQDQEKVGLFLPKIVNVKVREGKFMEIVERGGVEESEVTRLVYIALWCIQEKPRLRPSMAQVVDMPEGRVRVNEPPGSRMILVDLLAVDEDPADHKNLQGC</sequence>
<keyword evidence="8" id="KW-0812">Transmembrane</keyword>
<keyword evidence="7" id="KW-0723">Serine/threonine-protein kinase</keyword>
<evidence type="ECO:0000256" key="3">
    <source>
        <dbReference type="ARBA" id="ARBA00022741"/>
    </source>
</evidence>
<evidence type="ECO:0000256" key="2">
    <source>
        <dbReference type="ARBA" id="ARBA00022729"/>
    </source>
</evidence>
<evidence type="ECO:0000313" key="10">
    <source>
        <dbReference type="EMBL" id="RZC10394.1"/>
    </source>
</evidence>
<dbReference type="PROSITE" id="PS50011">
    <property type="entry name" value="PROTEIN_KINASE_DOM"/>
    <property type="match status" value="1"/>
</dbReference>
<dbReference type="InterPro" id="IPR051343">
    <property type="entry name" value="G-type_lectin_kinases/EP1-like"/>
</dbReference>
<feature type="transmembrane region" description="Helical" evidence="8">
    <location>
        <begin position="7"/>
        <end position="28"/>
    </location>
</feature>
<dbReference type="PROSITE" id="PS00108">
    <property type="entry name" value="PROTEIN_KINASE_ST"/>
    <property type="match status" value="1"/>
</dbReference>
<keyword evidence="8" id="KW-1133">Transmembrane helix</keyword>
<dbReference type="GO" id="GO:0005524">
    <property type="term" value="F:ATP binding"/>
    <property type="evidence" value="ECO:0007669"/>
    <property type="project" value="UniProtKB-UniRule"/>
</dbReference>
<dbReference type="Pfam" id="PF00069">
    <property type="entry name" value="Pkinase"/>
    <property type="match status" value="1"/>
</dbReference>
<keyword evidence="11" id="KW-1185">Reference proteome</keyword>
<keyword evidence="4 10" id="KW-0418">Kinase</keyword>
<gene>
    <name evidence="10" type="ORF">D0Y65_010931</name>
</gene>